<name>A0A6C0IBR8_9ZZZZ</name>
<sequence>MQIRMDLDTSPVDDATLINDIRPSGEFKGITFSNYKKTEVKNSLLDNMLKMKIEPACHWCAELLCAGHFMDVWEIILYYVGKHIHLGNPRLTVYLENRYSIFRNIMTQGNFTSEIQLRNNKNIRKLFAEIICVLTYSPRKHSFEPIRINREEEFDMTQMTERLKAPSVKYAQPVFEKEDPKELYIAINEFSYSISREGSNLMRACYWIEWLIEFENICKKRKEVCRAQRRSNINVDHKCQKDIIWMIWDALKHYAQEERHGDFVLKTMDSLLNLFCIKYTTACCKRRRYMLYFAVGLLTDAVPSTVEIISKDHKLVLISVLEQISVIYKQIKKNEVSPNTDYLFSNLEKHNAMENTLKRLEMLDSMGSFPKRIEQQRDDDDDDVYK</sequence>
<proteinExistence type="predicted"/>
<accession>A0A6C0IBR8</accession>
<organism evidence="1">
    <name type="scientific">viral metagenome</name>
    <dbReference type="NCBI Taxonomy" id="1070528"/>
    <lineage>
        <taxon>unclassified sequences</taxon>
        <taxon>metagenomes</taxon>
        <taxon>organismal metagenomes</taxon>
    </lineage>
</organism>
<evidence type="ECO:0000313" key="1">
    <source>
        <dbReference type="EMBL" id="QHT90468.1"/>
    </source>
</evidence>
<dbReference type="EMBL" id="MN740154">
    <property type="protein sequence ID" value="QHT90468.1"/>
    <property type="molecule type" value="Genomic_DNA"/>
</dbReference>
<dbReference type="AlphaFoldDB" id="A0A6C0IBR8"/>
<protein>
    <submittedName>
        <fullName evidence="1">Uncharacterized protein</fullName>
    </submittedName>
</protein>
<reference evidence="1" key="1">
    <citation type="journal article" date="2020" name="Nature">
        <title>Giant virus diversity and host interactions through global metagenomics.</title>
        <authorList>
            <person name="Schulz F."/>
            <person name="Roux S."/>
            <person name="Paez-Espino D."/>
            <person name="Jungbluth S."/>
            <person name="Walsh D.A."/>
            <person name="Denef V.J."/>
            <person name="McMahon K.D."/>
            <person name="Konstantinidis K.T."/>
            <person name="Eloe-Fadrosh E.A."/>
            <person name="Kyrpides N.C."/>
            <person name="Woyke T."/>
        </authorList>
    </citation>
    <scope>NUCLEOTIDE SEQUENCE</scope>
    <source>
        <strain evidence="1">GVMAG-M-3300023184-68</strain>
    </source>
</reference>